<dbReference type="EMBL" id="CM023474">
    <property type="protein sequence ID" value="KAH7950019.1"/>
    <property type="molecule type" value="Genomic_DNA"/>
</dbReference>
<evidence type="ECO:0000313" key="2">
    <source>
        <dbReference type="Proteomes" id="UP000821865"/>
    </source>
</evidence>
<organism evidence="1 2">
    <name type="scientific">Dermacentor silvarum</name>
    <name type="common">Tick</name>
    <dbReference type="NCBI Taxonomy" id="543639"/>
    <lineage>
        <taxon>Eukaryota</taxon>
        <taxon>Metazoa</taxon>
        <taxon>Ecdysozoa</taxon>
        <taxon>Arthropoda</taxon>
        <taxon>Chelicerata</taxon>
        <taxon>Arachnida</taxon>
        <taxon>Acari</taxon>
        <taxon>Parasitiformes</taxon>
        <taxon>Ixodida</taxon>
        <taxon>Ixodoidea</taxon>
        <taxon>Ixodidae</taxon>
        <taxon>Rhipicephalinae</taxon>
        <taxon>Dermacentor</taxon>
    </lineage>
</organism>
<keyword evidence="2" id="KW-1185">Reference proteome</keyword>
<evidence type="ECO:0000313" key="1">
    <source>
        <dbReference type="EMBL" id="KAH7950019.1"/>
    </source>
</evidence>
<reference evidence="1" key="1">
    <citation type="submission" date="2020-05" db="EMBL/GenBank/DDBJ databases">
        <title>Large-scale comparative analyses of tick genomes elucidate their genetic diversity and vector capacities.</title>
        <authorList>
            <person name="Jia N."/>
            <person name="Wang J."/>
            <person name="Shi W."/>
            <person name="Du L."/>
            <person name="Sun Y."/>
            <person name="Zhan W."/>
            <person name="Jiang J."/>
            <person name="Wang Q."/>
            <person name="Zhang B."/>
            <person name="Ji P."/>
            <person name="Sakyi L.B."/>
            <person name="Cui X."/>
            <person name="Yuan T."/>
            <person name="Jiang B."/>
            <person name="Yang W."/>
            <person name="Lam T.T.-Y."/>
            <person name="Chang Q."/>
            <person name="Ding S."/>
            <person name="Wang X."/>
            <person name="Zhu J."/>
            <person name="Ruan X."/>
            <person name="Zhao L."/>
            <person name="Wei J."/>
            <person name="Que T."/>
            <person name="Du C."/>
            <person name="Cheng J."/>
            <person name="Dai P."/>
            <person name="Han X."/>
            <person name="Huang E."/>
            <person name="Gao Y."/>
            <person name="Liu J."/>
            <person name="Shao H."/>
            <person name="Ye R."/>
            <person name="Li L."/>
            <person name="Wei W."/>
            <person name="Wang X."/>
            <person name="Wang C."/>
            <person name="Yang T."/>
            <person name="Huo Q."/>
            <person name="Li W."/>
            <person name="Guo W."/>
            <person name="Chen H."/>
            <person name="Zhou L."/>
            <person name="Ni X."/>
            <person name="Tian J."/>
            <person name="Zhou Y."/>
            <person name="Sheng Y."/>
            <person name="Liu T."/>
            <person name="Pan Y."/>
            <person name="Xia L."/>
            <person name="Li J."/>
            <person name="Zhao F."/>
            <person name="Cao W."/>
        </authorList>
    </citation>
    <scope>NUCLEOTIDE SEQUENCE</scope>
    <source>
        <strain evidence="1">Dsil-2018</strain>
    </source>
</reference>
<proteinExistence type="predicted"/>
<sequence length="480" mass="52587">MVAPGVFLAALLPVTVPDYLTTSRRNQLFGGIVPHSGLVSVMMIMFLAQDYEGGAGWSLVTRHVMGNKVTILEIWTLMLGSNVVVAFLIWYLPQILPWCADNPRSPVFFLTKKYWKGDTRETEVDATPVQRDPTRFEELPPDVHPIILTRDLRKVLGKALVLDGLDLTVYERKVTVLLGQNGMGKTTLMRILTGALGGPTSGRVTVCGHSLYTSQELVRREVTLCQQSDIFFEDLTCEENAIYFATVSAALASQKSLFLAKNRSELNETVQARLRDTDGGDVQHATTSMLEKLNLSDVGPKMPGEISCGKARMLSLATAIASQPKLLMLDEPCSGLDPGTRRKIWGLLQQIGRERAVLLSSHDMDEADAVADQIIIMAAGRIICSGSTTFLKKACGVGYKVTLHKDPQLFNLKQALATIQSVIPGAEVHEDKQSSATIGLRTLDHRGFPALFDRLESSSKQLGIVDIAVTVATMKDVYTK</sequence>
<accession>A0ACB8CS91</accession>
<dbReference type="Proteomes" id="UP000821865">
    <property type="component" value="Chromosome 5"/>
</dbReference>
<comment type="caution">
    <text evidence="1">The sequence shown here is derived from an EMBL/GenBank/DDBJ whole genome shotgun (WGS) entry which is preliminary data.</text>
</comment>
<gene>
    <name evidence="1" type="ORF">HPB49_018595</name>
</gene>
<name>A0ACB8CS91_DERSI</name>
<protein>
    <submittedName>
        <fullName evidence="1">Uncharacterized protein</fullName>
    </submittedName>
</protein>